<feature type="compositionally biased region" description="Low complexity" evidence="1">
    <location>
        <begin position="212"/>
        <end position="224"/>
    </location>
</feature>
<evidence type="ECO:0000313" key="2">
    <source>
        <dbReference type="EMBL" id="PKY59971.1"/>
    </source>
</evidence>
<dbReference type="VEuPathDB" id="FungiDB:FUN_016229"/>
<evidence type="ECO:0000313" key="3">
    <source>
        <dbReference type="Proteomes" id="UP000234323"/>
    </source>
</evidence>
<proteinExistence type="predicted"/>
<feature type="compositionally biased region" description="Basic residues" evidence="1">
    <location>
        <begin position="225"/>
        <end position="235"/>
    </location>
</feature>
<protein>
    <submittedName>
        <fullName evidence="2">Uncharacterized protein</fullName>
    </submittedName>
</protein>
<feature type="compositionally biased region" description="Basic and acidic residues" evidence="1">
    <location>
        <begin position="187"/>
        <end position="205"/>
    </location>
</feature>
<accession>A0A2I1HM69</accession>
<comment type="caution">
    <text evidence="2">The sequence shown here is derived from an EMBL/GenBank/DDBJ whole genome shotgun (WGS) entry which is preliminary data.</text>
</comment>
<sequence>MKTDAAETYDKLIKIQHEEHGWFVEARLEAVVSDETYQWILECLLHATNGLTPRVLFTDADADIQIQLQLDKEEKFERLEEQVNQNPTVGLPNVIERYFKHIDGIIKKYLTPQVLKIQRHQMNKSLLYRVKKIENWEHLLEHENWETTLKALDTPQFFLPDGKELKWFKKAQSKPKAKNTPNMKRSGKSDKILDSNQPKKKDNTKSSKKVSKNNNQVKNNPNTQKKAKNSSKKKGGNKDNKEVLAKILALLQELV</sequence>
<evidence type="ECO:0000256" key="1">
    <source>
        <dbReference type="SAM" id="MobiDB-lite"/>
    </source>
</evidence>
<keyword evidence="3" id="KW-1185">Reference proteome</keyword>
<dbReference type="EMBL" id="LLXI01003881">
    <property type="protein sequence ID" value="PKY59971.1"/>
    <property type="molecule type" value="Genomic_DNA"/>
</dbReference>
<name>A0A2I1HM69_9GLOM</name>
<feature type="region of interest" description="Disordered" evidence="1">
    <location>
        <begin position="169"/>
        <end position="241"/>
    </location>
</feature>
<organism evidence="2 3">
    <name type="scientific">Rhizophagus irregularis</name>
    <dbReference type="NCBI Taxonomy" id="588596"/>
    <lineage>
        <taxon>Eukaryota</taxon>
        <taxon>Fungi</taxon>
        <taxon>Fungi incertae sedis</taxon>
        <taxon>Mucoromycota</taxon>
        <taxon>Glomeromycotina</taxon>
        <taxon>Glomeromycetes</taxon>
        <taxon>Glomerales</taxon>
        <taxon>Glomeraceae</taxon>
        <taxon>Rhizophagus</taxon>
    </lineage>
</organism>
<dbReference type="AlphaFoldDB" id="A0A2I1HM69"/>
<reference evidence="2 3" key="1">
    <citation type="submission" date="2015-10" db="EMBL/GenBank/DDBJ databases">
        <title>Genome analyses suggest a sexual origin of heterokaryosis in a supposedly ancient asexual fungus.</title>
        <authorList>
            <person name="Ropars J."/>
            <person name="Sedzielewska K."/>
            <person name="Noel J."/>
            <person name="Charron P."/>
            <person name="Farinelli L."/>
            <person name="Marton T."/>
            <person name="Kruger M."/>
            <person name="Pelin A."/>
            <person name="Brachmann A."/>
            <person name="Corradi N."/>
        </authorList>
    </citation>
    <scope>NUCLEOTIDE SEQUENCE [LARGE SCALE GENOMIC DNA]</scope>
    <source>
        <strain evidence="2 3">A4</strain>
    </source>
</reference>
<dbReference type="Proteomes" id="UP000234323">
    <property type="component" value="Unassembled WGS sequence"/>
</dbReference>
<gene>
    <name evidence="2" type="ORF">RhiirA4_430790</name>
</gene>